<sequence>MKLFYVLGGGLGHLTRVKRLISTLGIESDFLIFSTAWATKVFPSDQCIIIDTEVVNDKGKLFDYLLHQLIKHAVTDLYIDTFPLGLFKEIDFNLIPKQCRTHYIARYLKWNTYIQKSSFQNVKFDTSYIIDFMNQEQFRFIKSNSNTVHHYQLKPSKVKAGQQNQEQKYYLINHSGSQEEVLQLLELLKKHPGYKQSNLPILINSPKDFSGVIADNVEMIHQYPAHSLFDQAKLIVTGCGYNSMIETLPFFEKHIFTPFERKFDNQFERAKRRNDFVLSNTR</sequence>
<keyword evidence="2" id="KW-1185">Reference proteome</keyword>
<reference evidence="1 2" key="1">
    <citation type="submission" date="2020-04" db="EMBL/GenBank/DDBJ databases">
        <title>Flammeovirga sp. SR4, a novel species isolated from seawater.</title>
        <authorList>
            <person name="Wang X."/>
        </authorList>
    </citation>
    <scope>NUCLEOTIDE SEQUENCE [LARGE SCALE GENOMIC DNA]</scope>
    <source>
        <strain evidence="1 2">ATCC 23126</strain>
    </source>
</reference>
<dbReference type="RefSeq" id="WP_169659178.1">
    <property type="nucleotide sequence ID" value="NZ_JABANE010000080.1"/>
</dbReference>
<evidence type="ECO:0000313" key="2">
    <source>
        <dbReference type="Proteomes" id="UP000576082"/>
    </source>
</evidence>
<comment type="caution">
    <text evidence="1">The sequence shown here is derived from an EMBL/GenBank/DDBJ whole genome shotgun (WGS) entry which is preliminary data.</text>
</comment>
<evidence type="ECO:0008006" key="3">
    <source>
        <dbReference type="Google" id="ProtNLM"/>
    </source>
</evidence>
<accession>A0A7X9RY66</accession>
<gene>
    <name evidence="1" type="ORF">HHU12_23460</name>
</gene>
<proteinExistence type="predicted"/>
<organism evidence="1 2">
    <name type="scientific">Flammeovirga aprica JL-4</name>
    <dbReference type="NCBI Taxonomy" id="694437"/>
    <lineage>
        <taxon>Bacteria</taxon>
        <taxon>Pseudomonadati</taxon>
        <taxon>Bacteroidota</taxon>
        <taxon>Cytophagia</taxon>
        <taxon>Cytophagales</taxon>
        <taxon>Flammeovirgaceae</taxon>
        <taxon>Flammeovirga</taxon>
    </lineage>
</organism>
<evidence type="ECO:0000313" key="1">
    <source>
        <dbReference type="EMBL" id="NME70953.1"/>
    </source>
</evidence>
<dbReference type="AlphaFoldDB" id="A0A7X9RY66"/>
<dbReference type="Proteomes" id="UP000576082">
    <property type="component" value="Unassembled WGS sequence"/>
</dbReference>
<name>A0A7X9RY66_9BACT</name>
<dbReference type="EMBL" id="JABANE010000080">
    <property type="protein sequence ID" value="NME70953.1"/>
    <property type="molecule type" value="Genomic_DNA"/>
</dbReference>
<protein>
    <recommendedName>
        <fullName evidence="3">Glycosyl transferase</fullName>
    </recommendedName>
</protein>